<dbReference type="EnsemblPlants" id="KEH44186">
    <property type="protein sequence ID" value="KEH44186"/>
    <property type="gene ID" value="MTR_1g109550"/>
</dbReference>
<protein>
    <submittedName>
        <fullName evidence="4">Paired amphipathic helix protein</fullName>
    </submittedName>
    <submittedName>
        <fullName evidence="5">Putative transcription regulator Others family</fullName>
    </submittedName>
</protein>
<dbReference type="Proteomes" id="UP000265566">
    <property type="component" value="Chromosome 1"/>
</dbReference>
<organism evidence="4 7">
    <name type="scientific">Medicago truncatula</name>
    <name type="common">Barrel medic</name>
    <name type="synonym">Medicago tribuloides</name>
    <dbReference type="NCBI Taxonomy" id="3880"/>
    <lineage>
        <taxon>Eukaryota</taxon>
        <taxon>Viridiplantae</taxon>
        <taxon>Streptophyta</taxon>
        <taxon>Embryophyta</taxon>
        <taxon>Tracheophyta</taxon>
        <taxon>Spermatophyta</taxon>
        <taxon>Magnoliopsida</taxon>
        <taxon>eudicotyledons</taxon>
        <taxon>Gunneridae</taxon>
        <taxon>Pentapetalae</taxon>
        <taxon>rosids</taxon>
        <taxon>fabids</taxon>
        <taxon>Fabales</taxon>
        <taxon>Fabaceae</taxon>
        <taxon>Papilionoideae</taxon>
        <taxon>50 kb inversion clade</taxon>
        <taxon>NPAAA clade</taxon>
        <taxon>Hologalegina</taxon>
        <taxon>IRL clade</taxon>
        <taxon>Trifolieae</taxon>
        <taxon>Medicago</taxon>
    </lineage>
</organism>
<sequence>MKITLNNDESSRVCGDVSGYFEEVKAAFQYNKKYFQFIKLIKDFRARRIDSIAVKARVKRLFKGNSNLMLGFNSFLPKEHRIQTFISLRFKDASPLLKAIKVAFQDKRESYYEFSKVLQGFKDKRIDSKDTAARVKKLLKGQI</sequence>
<evidence type="ECO:0000313" key="4">
    <source>
        <dbReference type="EMBL" id="KEH44186.1"/>
    </source>
</evidence>
<dbReference type="EMBL" id="CM001217">
    <property type="protein sequence ID" value="KEH44186.1"/>
    <property type="molecule type" value="Genomic_DNA"/>
</dbReference>
<comment type="subcellular location">
    <subcellularLocation>
        <location evidence="1 3">Nucleus</location>
    </subcellularLocation>
</comment>
<dbReference type="HOGENOM" id="CLU_087416_2_0_1"/>
<dbReference type="Gramene" id="rna6531">
    <property type="protein sequence ID" value="RHN82368.1"/>
    <property type="gene ID" value="gene6531"/>
</dbReference>
<evidence type="ECO:0000313" key="5">
    <source>
        <dbReference type="EMBL" id="RHN82368.1"/>
    </source>
</evidence>
<dbReference type="AlphaFoldDB" id="A0A072VR77"/>
<gene>
    <name evidence="4" type="ordered locus">MTR_1g109550</name>
    <name evidence="5" type="ORF">MtrunA17_Chr1g0209201</name>
</gene>
<accession>A0A072VR77</accession>
<evidence type="ECO:0000256" key="1">
    <source>
        <dbReference type="ARBA" id="ARBA00004123"/>
    </source>
</evidence>
<dbReference type="STRING" id="3880.A0A072VR77"/>
<dbReference type="PROSITE" id="PS51477">
    <property type="entry name" value="PAH"/>
    <property type="match status" value="1"/>
</dbReference>
<reference evidence="4 7" key="1">
    <citation type="journal article" date="2011" name="Nature">
        <title>The Medicago genome provides insight into the evolution of rhizobial symbioses.</title>
        <authorList>
            <person name="Young N.D."/>
            <person name="Debelle F."/>
            <person name="Oldroyd G.E."/>
            <person name="Geurts R."/>
            <person name="Cannon S.B."/>
            <person name="Udvardi M.K."/>
            <person name="Benedito V.A."/>
            <person name="Mayer K.F."/>
            <person name="Gouzy J."/>
            <person name="Schoof H."/>
            <person name="Van de Peer Y."/>
            <person name="Proost S."/>
            <person name="Cook D.R."/>
            <person name="Meyers B.C."/>
            <person name="Spannagl M."/>
            <person name="Cheung F."/>
            <person name="De Mita S."/>
            <person name="Krishnakumar V."/>
            <person name="Gundlach H."/>
            <person name="Zhou S."/>
            <person name="Mudge J."/>
            <person name="Bharti A.K."/>
            <person name="Murray J.D."/>
            <person name="Naoumkina M.A."/>
            <person name="Rosen B."/>
            <person name="Silverstein K.A."/>
            <person name="Tang H."/>
            <person name="Rombauts S."/>
            <person name="Zhao P.X."/>
            <person name="Zhou P."/>
            <person name="Barbe V."/>
            <person name="Bardou P."/>
            <person name="Bechner M."/>
            <person name="Bellec A."/>
            <person name="Berger A."/>
            <person name="Berges H."/>
            <person name="Bidwell S."/>
            <person name="Bisseling T."/>
            <person name="Choisne N."/>
            <person name="Couloux A."/>
            <person name="Denny R."/>
            <person name="Deshpande S."/>
            <person name="Dai X."/>
            <person name="Doyle J.J."/>
            <person name="Dudez A.M."/>
            <person name="Farmer A.D."/>
            <person name="Fouteau S."/>
            <person name="Franken C."/>
            <person name="Gibelin C."/>
            <person name="Gish J."/>
            <person name="Goldstein S."/>
            <person name="Gonzalez A.J."/>
            <person name="Green P.J."/>
            <person name="Hallab A."/>
            <person name="Hartog M."/>
            <person name="Hua A."/>
            <person name="Humphray S.J."/>
            <person name="Jeong D.H."/>
            <person name="Jing Y."/>
            <person name="Jocker A."/>
            <person name="Kenton S.M."/>
            <person name="Kim D.J."/>
            <person name="Klee K."/>
            <person name="Lai H."/>
            <person name="Lang C."/>
            <person name="Lin S."/>
            <person name="Macmil S.L."/>
            <person name="Magdelenat G."/>
            <person name="Matthews L."/>
            <person name="McCorrison J."/>
            <person name="Monaghan E.L."/>
            <person name="Mun J.H."/>
            <person name="Najar F.Z."/>
            <person name="Nicholson C."/>
            <person name="Noirot C."/>
            <person name="O'Bleness M."/>
            <person name="Paule C.R."/>
            <person name="Poulain J."/>
            <person name="Prion F."/>
            <person name="Qin B."/>
            <person name="Qu C."/>
            <person name="Retzel E.F."/>
            <person name="Riddle C."/>
            <person name="Sallet E."/>
            <person name="Samain S."/>
            <person name="Samson N."/>
            <person name="Sanders I."/>
            <person name="Saurat O."/>
            <person name="Scarpelli C."/>
            <person name="Schiex T."/>
            <person name="Segurens B."/>
            <person name="Severin A.J."/>
            <person name="Sherrier D.J."/>
            <person name="Shi R."/>
            <person name="Sims S."/>
            <person name="Singer S.R."/>
            <person name="Sinharoy S."/>
            <person name="Sterck L."/>
            <person name="Viollet A."/>
            <person name="Wang B.B."/>
            <person name="Wang K."/>
            <person name="Wang M."/>
            <person name="Wang X."/>
            <person name="Warfsmann J."/>
            <person name="Weissenbach J."/>
            <person name="White D.D."/>
            <person name="White J.D."/>
            <person name="Wiley G.B."/>
            <person name="Wincker P."/>
            <person name="Xing Y."/>
            <person name="Yang L."/>
            <person name="Yao Z."/>
            <person name="Ying F."/>
            <person name="Zhai J."/>
            <person name="Zhou L."/>
            <person name="Zuber A."/>
            <person name="Denarie J."/>
            <person name="Dixon R.A."/>
            <person name="May G.D."/>
            <person name="Schwartz D.C."/>
            <person name="Rogers J."/>
            <person name="Quetier F."/>
            <person name="Town C.D."/>
            <person name="Roe B.A."/>
        </authorList>
    </citation>
    <scope>NUCLEOTIDE SEQUENCE [LARGE SCALE GENOMIC DNA]</scope>
    <source>
        <strain evidence="4">A17</strain>
        <strain evidence="6 7">cv. Jemalong A17</strain>
    </source>
</reference>
<reference evidence="5" key="4">
    <citation type="journal article" date="2018" name="Nat. Plants">
        <title>Whole-genome landscape of Medicago truncatula symbiotic genes.</title>
        <authorList>
            <person name="Pecrix Y."/>
            <person name="Gamas P."/>
            <person name="Carrere S."/>
        </authorList>
    </citation>
    <scope>NUCLEOTIDE SEQUENCE</scope>
    <source>
        <tissue evidence="5">Leaves</tissue>
    </source>
</reference>
<evidence type="ECO:0000256" key="2">
    <source>
        <dbReference type="ARBA" id="ARBA00023242"/>
    </source>
</evidence>
<dbReference type="PANTHER" id="PTHR12346">
    <property type="entry name" value="SIN3B-RELATED"/>
    <property type="match status" value="1"/>
</dbReference>
<proteinExistence type="predicted"/>
<reference evidence="6" key="3">
    <citation type="submission" date="2015-04" db="UniProtKB">
        <authorList>
            <consortium name="EnsemblPlants"/>
        </authorList>
    </citation>
    <scope>IDENTIFICATION</scope>
    <source>
        <strain evidence="6">cv. Jemalong A17</strain>
    </source>
</reference>
<dbReference type="Proteomes" id="UP000002051">
    <property type="component" value="Unassembled WGS sequence"/>
</dbReference>
<dbReference type="InterPro" id="IPR039774">
    <property type="entry name" value="Sin3-like"/>
</dbReference>
<dbReference type="Pfam" id="PF02671">
    <property type="entry name" value="PAH"/>
    <property type="match status" value="1"/>
</dbReference>
<dbReference type="Gene3D" id="1.20.1160.11">
    <property type="entry name" value="Paired amphipathic helix"/>
    <property type="match status" value="2"/>
</dbReference>
<evidence type="ECO:0000313" key="6">
    <source>
        <dbReference type="EnsemblPlants" id="KEH44186"/>
    </source>
</evidence>
<keyword evidence="2 3" id="KW-0539">Nucleus</keyword>
<evidence type="ECO:0000256" key="3">
    <source>
        <dbReference type="PROSITE-ProRule" id="PRU00810"/>
    </source>
</evidence>
<dbReference type="SUPFAM" id="SSF47762">
    <property type="entry name" value="PAH2 domain"/>
    <property type="match status" value="2"/>
</dbReference>
<dbReference type="FunFam" id="1.20.1160.11:FF:000001">
    <property type="entry name" value="Paired amphipathic helix protein Sin3"/>
    <property type="match status" value="1"/>
</dbReference>
<dbReference type="InterPro" id="IPR003822">
    <property type="entry name" value="PAH"/>
</dbReference>
<dbReference type="EMBL" id="PSQE01000001">
    <property type="protein sequence ID" value="RHN82368.1"/>
    <property type="molecule type" value="Genomic_DNA"/>
</dbReference>
<dbReference type="GO" id="GO:0003714">
    <property type="term" value="F:transcription corepressor activity"/>
    <property type="evidence" value="ECO:0007669"/>
    <property type="project" value="InterPro"/>
</dbReference>
<dbReference type="InterPro" id="IPR036600">
    <property type="entry name" value="PAH_sf"/>
</dbReference>
<evidence type="ECO:0000313" key="7">
    <source>
        <dbReference type="Proteomes" id="UP000002051"/>
    </source>
</evidence>
<keyword evidence="7" id="KW-1185">Reference proteome</keyword>
<reference evidence="4 7" key="2">
    <citation type="journal article" date="2014" name="BMC Genomics">
        <title>An improved genome release (version Mt4.0) for the model legume Medicago truncatula.</title>
        <authorList>
            <person name="Tang H."/>
            <person name="Krishnakumar V."/>
            <person name="Bidwell S."/>
            <person name="Rosen B."/>
            <person name="Chan A."/>
            <person name="Zhou S."/>
            <person name="Gentzbittel L."/>
            <person name="Childs K.L."/>
            <person name="Yandell M."/>
            <person name="Gundlach H."/>
            <person name="Mayer K.F."/>
            <person name="Schwartz D.C."/>
            <person name="Town C.D."/>
        </authorList>
    </citation>
    <scope>GENOME REANNOTATION</scope>
    <source>
        <strain evidence="4">A17</strain>
        <strain evidence="6 7">cv. Jemalong A17</strain>
    </source>
</reference>
<name>A0A072VR77_MEDTR</name>
<dbReference type="GO" id="GO:0005634">
    <property type="term" value="C:nucleus"/>
    <property type="evidence" value="ECO:0007669"/>
    <property type="project" value="UniProtKB-SubCell"/>
</dbReference>